<name>A0A1Q2D1X9_9ACTN</name>
<sequence length="290" mass="32971">MRIEPLPIPTRLLGGEVVNSYAGRHARNNGLRTDEIEQALRETDQFPRSKGKRHPERLAAWRALGGLHERAFTEPQAVHGNWVIERPLCSRCVPRPEEGTGRLPWVGWVCLKHKRWTRGDQQVDLAGFGAALVAERHWRGTLRGRGIVVDSPLLLLAEECATVGLSKATLEERAERVRHPSPGLLVYPETVKITRLLTRTSFLDSVLSEAPSRWKRAMVEREVSAILPDSPDAESWRALARIWDMVLDLQDVLRDARWLGHEPSDRWNVLRYSRLAQAQDGRVSSIDQMM</sequence>
<dbReference type="STRING" id="399497.BW733_16985"/>
<organism evidence="1 2">
    <name type="scientific">Tessaracoccus flavescens</name>
    <dbReference type="NCBI Taxonomy" id="399497"/>
    <lineage>
        <taxon>Bacteria</taxon>
        <taxon>Bacillati</taxon>
        <taxon>Actinomycetota</taxon>
        <taxon>Actinomycetes</taxon>
        <taxon>Propionibacteriales</taxon>
        <taxon>Propionibacteriaceae</taxon>
        <taxon>Tessaracoccus</taxon>
    </lineage>
</organism>
<dbReference type="KEGG" id="tfa:BW733_16985"/>
<proteinExistence type="predicted"/>
<gene>
    <name evidence="1" type="ORF">BW733_16985</name>
</gene>
<reference evidence="1 2" key="1">
    <citation type="journal article" date="2008" name="Int. J. Syst. Evol. Microbiol.">
        <title>Tessaracoccus flavescens sp. nov., isolated from marine sediment.</title>
        <authorList>
            <person name="Lee D.W."/>
            <person name="Lee S.D."/>
        </authorList>
    </citation>
    <scope>NUCLEOTIDE SEQUENCE [LARGE SCALE GENOMIC DNA]</scope>
    <source>
        <strain evidence="1 2">SST-39T</strain>
    </source>
</reference>
<dbReference type="OrthoDB" id="4922445at2"/>
<keyword evidence="2" id="KW-1185">Reference proteome</keyword>
<dbReference type="EMBL" id="CP019607">
    <property type="protein sequence ID" value="AQP52264.1"/>
    <property type="molecule type" value="Genomic_DNA"/>
</dbReference>
<evidence type="ECO:0000313" key="1">
    <source>
        <dbReference type="EMBL" id="AQP52264.1"/>
    </source>
</evidence>
<protein>
    <submittedName>
        <fullName evidence="1">Uncharacterized protein</fullName>
    </submittedName>
</protein>
<evidence type="ECO:0000313" key="2">
    <source>
        <dbReference type="Proteomes" id="UP000188235"/>
    </source>
</evidence>
<dbReference type="RefSeq" id="WP_152024776.1">
    <property type="nucleotide sequence ID" value="NZ_CP019607.1"/>
</dbReference>
<dbReference type="AlphaFoldDB" id="A0A1Q2D1X9"/>
<accession>A0A1Q2D1X9</accession>
<dbReference type="Proteomes" id="UP000188235">
    <property type="component" value="Chromosome"/>
</dbReference>